<dbReference type="SUPFAM" id="SSF53649">
    <property type="entry name" value="Alkaline phosphatase-like"/>
    <property type="match status" value="1"/>
</dbReference>
<organism evidence="1 2">
    <name type="scientific">Leptothoe spongobia TAU-MAC 1115</name>
    <dbReference type="NCBI Taxonomy" id="1967444"/>
    <lineage>
        <taxon>Bacteria</taxon>
        <taxon>Bacillati</taxon>
        <taxon>Cyanobacteriota</taxon>
        <taxon>Cyanophyceae</taxon>
        <taxon>Nodosilineales</taxon>
        <taxon>Cymatolegaceae</taxon>
        <taxon>Leptothoe</taxon>
        <taxon>Leptothoe spongobia</taxon>
    </lineage>
</organism>
<reference evidence="1" key="2">
    <citation type="journal article" date="2021" name="Mar. Drugs">
        <title>Genome Reduction and Secondary Metabolism of the Marine Sponge-Associated Cyanobacterium Leptothoe.</title>
        <authorList>
            <person name="Konstantinou D."/>
            <person name="Popin R.V."/>
            <person name="Fewer D.P."/>
            <person name="Sivonen K."/>
            <person name="Gkelis S."/>
        </authorList>
    </citation>
    <scope>NUCLEOTIDE SEQUENCE</scope>
    <source>
        <strain evidence="1">TAU-MAC 1115</strain>
    </source>
</reference>
<keyword evidence="2" id="KW-1185">Reference proteome</keyword>
<sequence length="555" mass="62046">MKKPVIAIGLDATEPALLEGWISTGKLKNLAKLLETGSYQRLQNIGYYRAETPWTTFLTGCTPQTTGYWGPVKYHASTYDVEKVGAYKFEGLSPFYALDDQKVAVFDMPQTTLVDGLNGVQVLAWGAHSPQVARGSQPASLFETLTKQFGEHPAFGRDHANIYSRSSIATLQQRLEIGIDRRGQICSHFLKNDEWDLLLTVFGEAHAAGHYMWHLNESSHPLYPDQVTKGKNSLLSVFQAIDTAIGEIVEAAPKDSTVVVFSAHGMQNNNLDVTSTFFLAELLYRWNFPGKIGFSHNPNQKVQEPIKGMRARRRWYQQIWAQKHDKNPLTRFLRAQMPTKAHRIFDQFRRLLGYKNTSDFVSPYTLQNTGGDFDWQSATWYKPAWSRMKAFALPSFSEGYVRINLKGRDAEGIVEPEDYDAVCDEVIAELKALVDSRSGQPVVQEVIKTRTHAMQSDDGLPDADLVVMWNEEYLTDIIQSPSFGTIGPVPYQRTGSHTPNGFLLINGPDHESKKSSSVASALDLAPTILDLMGVSIPDYFEGNSLVSKAKVTTPV</sequence>
<dbReference type="InterPro" id="IPR017850">
    <property type="entry name" value="Alkaline_phosphatase_core_sf"/>
</dbReference>
<dbReference type="EMBL" id="JADOES010000040">
    <property type="protein sequence ID" value="MBT9317209.1"/>
    <property type="molecule type" value="Genomic_DNA"/>
</dbReference>
<protein>
    <submittedName>
        <fullName evidence="1">Alkaline phosphatase family protein</fullName>
    </submittedName>
</protein>
<dbReference type="RefSeq" id="WP_215610275.1">
    <property type="nucleotide sequence ID" value="NZ_JADOES010000040.1"/>
</dbReference>
<evidence type="ECO:0000313" key="1">
    <source>
        <dbReference type="EMBL" id="MBT9317209.1"/>
    </source>
</evidence>
<gene>
    <name evidence="1" type="ORF">IXB50_17435</name>
</gene>
<dbReference type="AlphaFoldDB" id="A0A947DIE3"/>
<dbReference type="InterPro" id="IPR002591">
    <property type="entry name" value="Phosphodiest/P_Trfase"/>
</dbReference>
<dbReference type="Proteomes" id="UP000717364">
    <property type="component" value="Unassembled WGS sequence"/>
</dbReference>
<dbReference type="Gene3D" id="3.40.720.10">
    <property type="entry name" value="Alkaline Phosphatase, subunit A"/>
    <property type="match status" value="2"/>
</dbReference>
<name>A0A947DIE3_9CYAN</name>
<comment type="caution">
    <text evidence="1">The sequence shown here is derived from an EMBL/GenBank/DDBJ whole genome shotgun (WGS) entry which is preliminary data.</text>
</comment>
<evidence type="ECO:0000313" key="2">
    <source>
        <dbReference type="Proteomes" id="UP000717364"/>
    </source>
</evidence>
<dbReference type="Pfam" id="PF01663">
    <property type="entry name" value="Phosphodiest"/>
    <property type="match status" value="1"/>
</dbReference>
<accession>A0A947DIE3</accession>
<proteinExistence type="predicted"/>
<reference evidence="1" key="1">
    <citation type="submission" date="2020-11" db="EMBL/GenBank/DDBJ databases">
        <authorList>
            <person name="Konstantinou D."/>
            <person name="Gkelis S."/>
            <person name="Popin R."/>
            <person name="Fewer D."/>
            <person name="Sivonen K."/>
        </authorList>
    </citation>
    <scope>NUCLEOTIDE SEQUENCE</scope>
    <source>
        <strain evidence="1">TAU-MAC 1115</strain>
    </source>
</reference>